<evidence type="ECO:0000313" key="3">
    <source>
        <dbReference type="Proteomes" id="UP000197138"/>
    </source>
</evidence>
<reference evidence="3" key="1">
    <citation type="journal article" date="2017" name="Plant J.">
        <title>The pomegranate (Punica granatum L.) genome and the genomics of punicalagin biosynthesis.</title>
        <authorList>
            <person name="Qin G."/>
            <person name="Xu C."/>
            <person name="Ming R."/>
            <person name="Tang H."/>
            <person name="Guyot R."/>
            <person name="Kramer E.M."/>
            <person name="Hu Y."/>
            <person name="Yi X."/>
            <person name="Qi Y."/>
            <person name="Xu X."/>
            <person name="Gao Z."/>
            <person name="Pan H."/>
            <person name="Jian J."/>
            <person name="Tian Y."/>
            <person name="Yue Z."/>
            <person name="Xu Y."/>
        </authorList>
    </citation>
    <scope>NUCLEOTIDE SEQUENCE [LARGE SCALE GENOMIC DNA]</scope>
    <source>
        <strain evidence="3">cv. Dabenzi</strain>
    </source>
</reference>
<name>A0A218Y061_PUNGR</name>
<feature type="region of interest" description="Disordered" evidence="1">
    <location>
        <begin position="18"/>
        <end position="53"/>
    </location>
</feature>
<proteinExistence type="predicted"/>
<sequence>MVVIRIPAKRCYRDGVKEPEAVQGPERKKQKRVDVMGLRASSSLKKQRPEAAIDNLKQKRVDVVGLKASSSLEKRGTEAAMDNLK</sequence>
<dbReference type="AlphaFoldDB" id="A0A218Y061"/>
<gene>
    <name evidence="2" type="ORF">CDL15_Pgr020992</name>
</gene>
<evidence type="ECO:0000313" key="2">
    <source>
        <dbReference type="EMBL" id="OWM90687.1"/>
    </source>
</evidence>
<organism evidence="2 3">
    <name type="scientific">Punica granatum</name>
    <name type="common">Pomegranate</name>
    <dbReference type="NCBI Taxonomy" id="22663"/>
    <lineage>
        <taxon>Eukaryota</taxon>
        <taxon>Viridiplantae</taxon>
        <taxon>Streptophyta</taxon>
        <taxon>Embryophyta</taxon>
        <taxon>Tracheophyta</taxon>
        <taxon>Spermatophyta</taxon>
        <taxon>Magnoliopsida</taxon>
        <taxon>eudicotyledons</taxon>
        <taxon>Gunneridae</taxon>
        <taxon>Pentapetalae</taxon>
        <taxon>rosids</taxon>
        <taxon>malvids</taxon>
        <taxon>Myrtales</taxon>
        <taxon>Lythraceae</taxon>
        <taxon>Punica</taxon>
    </lineage>
</organism>
<comment type="caution">
    <text evidence="2">The sequence shown here is derived from an EMBL/GenBank/DDBJ whole genome shotgun (WGS) entry which is preliminary data.</text>
</comment>
<protein>
    <submittedName>
        <fullName evidence="2">Uncharacterized protein</fullName>
    </submittedName>
</protein>
<evidence type="ECO:0000256" key="1">
    <source>
        <dbReference type="SAM" id="MobiDB-lite"/>
    </source>
</evidence>
<dbReference type="Proteomes" id="UP000197138">
    <property type="component" value="Unassembled WGS sequence"/>
</dbReference>
<dbReference type="EMBL" id="MTKT01000544">
    <property type="protein sequence ID" value="OWM90687.1"/>
    <property type="molecule type" value="Genomic_DNA"/>
</dbReference>
<accession>A0A218Y061</accession>